<gene>
    <name evidence="2" type="ORF">PDUR_05070</name>
</gene>
<feature type="domain" description="N-acetyltransferase" evidence="1">
    <location>
        <begin position="6"/>
        <end position="139"/>
    </location>
</feature>
<dbReference type="PROSITE" id="PS51186">
    <property type="entry name" value="GNAT"/>
    <property type="match status" value="1"/>
</dbReference>
<evidence type="ECO:0000313" key="2">
    <source>
        <dbReference type="EMBL" id="AIQ11416.1"/>
    </source>
</evidence>
<dbReference type="Pfam" id="PF13508">
    <property type="entry name" value="Acetyltransf_7"/>
    <property type="match status" value="1"/>
</dbReference>
<organism evidence="2 3">
    <name type="scientific">Paenibacillus durus</name>
    <name type="common">Paenibacillus azotofixans</name>
    <dbReference type="NCBI Taxonomy" id="44251"/>
    <lineage>
        <taxon>Bacteria</taxon>
        <taxon>Bacillati</taxon>
        <taxon>Bacillota</taxon>
        <taxon>Bacilli</taxon>
        <taxon>Bacillales</taxon>
        <taxon>Paenibacillaceae</taxon>
        <taxon>Paenibacillus</taxon>
    </lineage>
</organism>
<dbReference type="SUPFAM" id="SSF55729">
    <property type="entry name" value="Acyl-CoA N-acyltransferases (Nat)"/>
    <property type="match status" value="1"/>
</dbReference>
<dbReference type="KEGG" id="pdu:PDUR_05070"/>
<dbReference type="InterPro" id="IPR016181">
    <property type="entry name" value="Acyl_CoA_acyltransferase"/>
</dbReference>
<dbReference type="InterPro" id="IPR053144">
    <property type="entry name" value="Acetyltransferase_Butenolide"/>
</dbReference>
<dbReference type="eggNOG" id="COG0454">
    <property type="taxonomic scope" value="Bacteria"/>
</dbReference>
<keyword evidence="2" id="KW-0808">Transferase</keyword>
<dbReference type="GO" id="GO:0016747">
    <property type="term" value="F:acyltransferase activity, transferring groups other than amino-acyl groups"/>
    <property type="evidence" value="ECO:0007669"/>
    <property type="project" value="InterPro"/>
</dbReference>
<evidence type="ECO:0000313" key="3">
    <source>
        <dbReference type="Proteomes" id="UP000029409"/>
    </source>
</evidence>
<dbReference type="RefSeq" id="WP_042205327.1">
    <property type="nucleotide sequence ID" value="NZ_CP009288.1"/>
</dbReference>
<dbReference type="EMBL" id="CP009288">
    <property type="protein sequence ID" value="AIQ11416.1"/>
    <property type="molecule type" value="Genomic_DNA"/>
</dbReference>
<dbReference type="STRING" id="44251.PDUR_05070"/>
<protein>
    <submittedName>
        <fullName evidence="2">GCN5 family acetyltransferase</fullName>
    </submittedName>
</protein>
<sequence length="139" mass="15402">MNNMELKIIERPPTVVEHKTLWEAVGWGKVNIEMTEQSIANSVYGVVAISDGNVIGMGRIVGDGAMYYYIQDVAVLPEHQNRGIGKKIIDKLLNYINVNCAGAAFVGLFASHGKDKFYEKFGFKDHSPGMTGMFMVLDE</sequence>
<name>A0A089HHM1_PAEDU</name>
<dbReference type="Gene3D" id="3.40.630.30">
    <property type="match status" value="1"/>
</dbReference>
<reference evidence="2 3" key="1">
    <citation type="submission" date="2014-08" db="EMBL/GenBank/DDBJ databases">
        <title>Comparative genomics of the Paenibacillus odorifer group.</title>
        <authorList>
            <person name="den Bakker H.C."/>
            <person name="Tsai Y.-C."/>
            <person name="Martin N."/>
            <person name="Korlach J."/>
            <person name="Wiedmann M."/>
        </authorList>
    </citation>
    <scope>NUCLEOTIDE SEQUENCE [LARGE SCALE GENOMIC DNA]</scope>
    <source>
        <strain evidence="2 3">DSM 1735</strain>
    </source>
</reference>
<dbReference type="OrthoDB" id="9775804at2"/>
<evidence type="ECO:0000259" key="1">
    <source>
        <dbReference type="PROSITE" id="PS51186"/>
    </source>
</evidence>
<keyword evidence="3" id="KW-1185">Reference proteome</keyword>
<dbReference type="PANTHER" id="PTHR43233:SF1">
    <property type="entry name" value="FAMILY N-ACETYLTRANSFERASE, PUTATIVE (AFU_ORTHOLOGUE AFUA_6G03350)-RELATED"/>
    <property type="match status" value="1"/>
</dbReference>
<dbReference type="CDD" id="cd04301">
    <property type="entry name" value="NAT_SF"/>
    <property type="match status" value="1"/>
</dbReference>
<dbReference type="InterPro" id="IPR000182">
    <property type="entry name" value="GNAT_dom"/>
</dbReference>
<proteinExistence type="predicted"/>
<dbReference type="PANTHER" id="PTHR43233">
    <property type="entry name" value="FAMILY N-ACETYLTRANSFERASE, PUTATIVE (AFU_ORTHOLOGUE AFUA_6G03350)-RELATED"/>
    <property type="match status" value="1"/>
</dbReference>
<dbReference type="AlphaFoldDB" id="A0A089HHM1"/>
<accession>A0A089HHM1</accession>
<dbReference type="Proteomes" id="UP000029409">
    <property type="component" value="Chromosome"/>
</dbReference>